<keyword evidence="5" id="KW-0406">Ion transport</keyword>
<feature type="compositionally biased region" description="Polar residues" evidence="9">
    <location>
        <begin position="117"/>
        <end position="127"/>
    </location>
</feature>
<evidence type="ECO:0000313" key="12">
    <source>
        <dbReference type="EMBL" id="EEC05163.1"/>
    </source>
</evidence>
<evidence type="ECO:0000256" key="8">
    <source>
        <dbReference type="ARBA" id="ARBA00023303"/>
    </source>
</evidence>
<keyword evidence="2" id="KW-0813">Transport</keyword>
<dbReference type="EC" id="2.7.11.12" evidence="12"/>
<dbReference type="GO" id="GO:0030553">
    <property type="term" value="F:cGMP binding"/>
    <property type="evidence" value="ECO:0000318"/>
    <property type="project" value="GO_Central"/>
</dbReference>
<evidence type="ECO:0000313" key="13">
    <source>
        <dbReference type="EnsemblMetazoa" id="ISCW018046-PA"/>
    </source>
</evidence>
<dbReference type="FunFam" id="2.60.120.10:FF:000078">
    <property type="entry name" value="Cyclic nucleotide-gated channel"/>
    <property type="match status" value="1"/>
</dbReference>
<feature type="transmembrane region" description="Helical" evidence="10">
    <location>
        <begin position="406"/>
        <end position="424"/>
    </location>
</feature>
<feature type="region of interest" description="Disordered" evidence="9">
    <location>
        <begin position="100"/>
        <end position="146"/>
    </location>
</feature>
<dbReference type="PaxDb" id="6945-B7PEZ1"/>
<dbReference type="Pfam" id="PF00520">
    <property type="entry name" value="Ion_trans"/>
    <property type="match status" value="1"/>
</dbReference>
<evidence type="ECO:0000256" key="7">
    <source>
        <dbReference type="ARBA" id="ARBA00023286"/>
    </source>
</evidence>
<keyword evidence="3 10" id="KW-0812">Transmembrane</keyword>
<dbReference type="Proteomes" id="UP000001555">
    <property type="component" value="Unassembled WGS sequence"/>
</dbReference>
<dbReference type="PROSITE" id="PS00889">
    <property type="entry name" value="CNMP_BINDING_2"/>
    <property type="match status" value="1"/>
</dbReference>
<protein>
    <submittedName>
        <fullName evidence="12 13">Cyclic-nucleotide-gated cation channel, putative</fullName>
        <ecNumber evidence="12">2.7.11.12</ecNumber>
    </submittedName>
</protein>
<feature type="region of interest" description="Disordered" evidence="9">
    <location>
        <begin position="195"/>
        <end position="214"/>
    </location>
</feature>
<dbReference type="EMBL" id="ABJB011074604">
    <property type="status" value="NOT_ANNOTATED_CDS"/>
    <property type="molecule type" value="Genomic_DNA"/>
</dbReference>
<name>B7PEZ1_IXOSC</name>
<dbReference type="Gene3D" id="1.10.287.70">
    <property type="match status" value="1"/>
</dbReference>
<dbReference type="InParanoid" id="B7PEZ1"/>
<dbReference type="VEuPathDB" id="VectorBase:ISCI018046"/>
<dbReference type="Pfam" id="PF00027">
    <property type="entry name" value="cNMP_binding"/>
    <property type="match status" value="1"/>
</dbReference>
<dbReference type="PANTHER" id="PTHR45638:SF1">
    <property type="entry name" value="CYCLIC NUCLEOTIDE-GATED ION CHANNEL SUBUNIT B, ISOFORM A"/>
    <property type="match status" value="1"/>
</dbReference>
<reference evidence="12 14" key="1">
    <citation type="submission" date="2008-03" db="EMBL/GenBank/DDBJ databases">
        <title>Annotation of Ixodes scapularis.</title>
        <authorList>
            <consortium name="Ixodes scapularis Genome Project Consortium"/>
            <person name="Caler E."/>
            <person name="Hannick L.I."/>
            <person name="Bidwell S."/>
            <person name="Joardar V."/>
            <person name="Thiagarajan M."/>
            <person name="Amedeo P."/>
            <person name="Galinsky K.J."/>
            <person name="Schobel S."/>
            <person name="Inman J."/>
            <person name="Hostetler J."/>
            <person name="Miller J."/>
            <person name="Hammond M."/>
            <person name="Megy K."/>
            <person name="Lawson D."/>
            <person name="Kodira C."/>
            <person name="Sutton G."/>
            <person name="Meyer J."/>
            <person name="Hill C.A."/>
            <person name="Birren B."/>
            <person name="Nene V."/>
            <person name="Collins F."/>
            <person name="Alarcon-Chaidez F."/>
            <person name="Wikel S."/>
            <person name="Strausberg R."/>
        </authorList>
    </citation>
    <scope>NUCLEOTIDE SEQUENCE [LARGE SCALE GENOMIC DNA]</scope>
    <source>
        <strain evidence="14">Wikel</strain>
        <strain evidence="12">Wikel colony</strain>
    </source>
</reference>
<feature type="compositionally biased region" description="Low complexity" evidence="9">
    <location>
        <begin position="747"/>
        <end position="757"/>
    </location>
</feature>
<feature type="region of interest" description="Disordered" evidence="9">
    <location>
        <begin position="738"/>
        <end position="768"/>
    </location>
</feature>
<dbReference type="EnsemblMetazoa" id="ISCW018046-RA">
    <property type="protein sequence ID" value="ISCW018046-PA"/>
    <property type="gene ID" value="ISCW018046"/>
</dbReference>
<dbReference type="InterPro" id="IPR005821">
    <property type="entry name" value="Ion_trans_dom"/>
</dbReference>
<dbReference type="OrthoDB" id="421226at2759"/>
<gene>
    <name evidence="12" type="ORF">IscW_ISCW018046</name>
</gene>
<keyword evidence="14" id="KW-1185">Reference proteome</keyword>
<organism>
    <name type="scientific">Ixodes scapularis</name>
    <name type="common">Black-legged tick</name>
    <name type="synonym">Deer tick</name>
    <dbReference type="NCBI Taxonomy" id="6945"/>
    <lineage>
        <taxon>Eukaryota</taxon>
        <taxon>Metazoa</taxon>
        <taxon>Ecdysozoa</taxon>
        <taxon>Arthropoda</taxon>
        <taxon>Chelicerata</taxon>
        <taxon>Arachnida</taxon>
        <taxon>Acari</taxon>
        <taxon>Parasitiformes</taxon>
        <taxon>Ixodida</taxon>
        <taxon>Ixodoidea</taxon>
        <taxon>Ixodidae</taxon>
        <taxon>Ixodinae</taxon>
        <taxon>Ixodes</taxon>
    </lineage>
</organism>
<dbReference type="SMART" id="SM00100">
    <property type="entry name" value="cNMP"/>
    <property type="match status" value="1"/>
</dbReference>
<evidence type="ECO:0000259" key="11">
    <source>
        <dbReference type="PROSITE" id="PS50042"/>
    </source>
</evidence>
<dbReference type="GO" id="GO:0005886">
    <property type="term" value="C:plasma membrane"/>
    <property type="evidence" value="ECO:0000318"/>
    <property type="project" value="GO_Central"/>
</dbReference>
<accession>B7PEZ1</accession>
<dbReference type="GO" id="GO:0004692">
    <property type="term" value="F:cGMP-dependent protein kinase activity"/>
    <property type="evidence" value="ECO:0007669"/>
    <property type="project" value="UniProtKB-EC"/>
</dbReference>
<feature type="transmembrane region" description="Helical" evidence="10">
    <location>
        <begin position="267"/>
        <end position="289"/>
    </location>
</feature>
<dbReference type="EMBL" id="ABJB010920476">
    <property type="status" value="NOT_ANNOTATED_CDS"/>
    <property type="molecule type" value="Genomic_DNA"/>
</dbReference>
<dbReference type="AlphaFoldDB" id="B7PEZ1"/>
<dbReference type="GO" id="GO:0017071">
    <property type="term" value="C:intracellular cyclic nucleotide activated cation channel complex"/>
    <property type="evidence" value="ECO:0000318"/>
    <property type="project" value="GO_Central"/>
</dbReference>
<dbReference type="EMBL" id="DS698527">
    <property type="protein sequence ID" value="EEC05163.1"/>
    <property type="molecule type" value="Genomic_DNA"/>
</dbReference>
<feature type="domain" description="Cyclic nucleotide-binding" evidence="11">
    <location>
        <begin position="575"/>
        <end position="679"/>
    </location>
</feature>
<dbReference type="InterPro" id="IPR014710">
    <property type="entry name" value="RmlC-like_jellyroll"/>
</dbReference>
<feature type="compositionally biased region" description="Low complexity" evidence="9">
    <location>
        <begin position="128"/>
        <end position="140"/>
    </location>
</feature>
<dbReference type="InterPro" id="IPR018488">
    <property type="entry name" value="cNMP-bd_CS"/>
</dbReference>
<dbReference type="InterPro" id="IPR050866">
    <property type="entry name" value="CNG_cation_channel"/>
</dbReference>
<dbReference type="VEuPathDB" id="VectorBase:ISCW018046"/>
<keyword evidence="12" id="KW-0808">Transferase</keyword>
<dbReference type="PROSITE" id="PS00888">
    <property type="entry name" value="CNMP_BINDING_1"/>
    <property type="match status" value="1"/>
</dbReference>
<feature type="region of interest" description="Disordered" evidence="9">
    <location>
        <begin position="849"/>
        <end position="1005"/>
    </location>
</feature>
<evidence type="ECO:0000313" key="14">
    <source>
        <dbReference type="Proteomes" id="UP000001555"/>
    </source>
</evidence>
<reference evidence="13" key="2">
    <citation type="submission" date="2020-05" db="UniProtKB">
        <authorList>
            <consortium name="EnsemblMetazoa"/>
        </authorList>
    </citation>
    <scope>IDENTIFICATION</scope>
    <source>
        <strain evidence="13">wikel</strain>
    </source>
</reference>
<proteinExistence type="predicted"/>
<dbReference type="GO" id="GO:0005222">
    <property type="term" value="F:intracellularly cAMP-activated cation channel activity"/>
    <property type="evidence" value="ECO:0000318"/>
    <property type="project" value="GO_Central"/>
</dbReference>
<dbReference type="STRING" id="6945.B7PEZ1"/>
<evidence type="ECO:0000256" key="5">
    <source>
        <dbReference type="ARBA" id="ARBA00023065"/>
    </source>
</evidence>
<feature type="compositionally biased region" description="Polar residues" evidence="9">
    <location>
        <begin position="931"/>
        <end position="951"/>
    </location>
</feature>
<dbReference type="GO" id="GO:0098655">
    <property type="term" value="P:monoatomic cation transmembrane transport"/>
    <property type="evidence" value="ECO:0000318"/>
    <property type="project" value="GO_Central"/>
</dbReference>
<dbReference type="Gene3D" id="2.60.120.10">
    <property type="entry name" value="Jelly Rolls"/>
    <property type="match status" value="1"/>
</dbReference>
<sequence length="1005" mass="112983">MLDYILPDFFGDEKARMSIEPLVQAGVQHGTRCQSRCCSPATGFQNPAFRHDALRGRRRGDERCRVTRGQVEVSVDVVPEPVRASAVPREAASAQVAVKVTAKAASPRPDATRDAGSASTRSSSMGDPSSTAPSSASRRSATQRDAWGVTRVGAAEWTPFHSAVISDSENTTASEFVSERIQTLVRAFSHRSQKVKERIVEPPTPSPSPPLERRQNYESRLRLDSFALAEDRPSGDQAESESLLKLGCCTIKKRRLFPKTIDPQSKLYISWLFVVSLCFLYNCWAIFLRAVFWEGSYARELGYLICDYLSDLVYFLDILLFKSRIKFHSKGMWVEDPKLTRRNYIGKLIFKMDVASLLPLDFLYFVYGINPLLRVPRMLKIQTFWEFFNRIDALAKSPYIIRVLRTLLYMMYLIHLNACAYYAISKYEGIGSNPFVFQGGNKTAYVRCFYFAFKTATSIGKNAKPSNELEYVYMTLSWLLGVFLFAFLIGQVRDIVATATQGRTQCRQAVDACVRHLRRLGLPDDLQRRVRLWLNHTWDQKKTLDENSILATLPRKMKTDIAISVHYNTLAKVQFFQDCERSMLRDLVLKLQSVLFLPGDYICHKGEIGVEMYIVNKGVINVMGGENNNVVLATLTEGSVFGEVSLLGLPGFNRRTADVLSVGFSNLFVLSKDDLNDVLHYYPDVEAMLRRKAKSQMRKNQASNEKTLERKGRRLRVEPIIKTPQKRPKTPKLVQTVMQRAAERPASSTSNSTSSSTENLGKPTAFTYHDDDGVEQQVQTYHDITQNILTLRATSATIQRSRGDKTPTVARCKSSPAMVSALRGTVICNLDDLKAMSVSHKRSHTPFASLTRCFGSDDNASPESPRRQRWRKFSARNRITPVEVPIPRPDEAVAPSQNPTNIKETEGASKESAENTGEPAPSAEDGCISEPTENPTTAQSNENPEQSNQPQVMAIPEVEDSDSLKSTWLPCIEDDDDSERDNLEFVSPHFLSSSSPSWNFDEPPC</sequence>
<dbReference type="SUPFAM" id="SSF51206">
    <property type="entry name" value="cAMP-binding domain-like"/>
    <property type="match status" value="1"/>
</dbReference>
<dbReference type="CDD" id="cd00038">
    <property type="entry name" value="CAP_ED"/>
    <property type="match status" value="1"/>
</dbReference>
<comment type="subcellular location">
    <subcellularLocation>
        <location evidence="1">Membrane</location>
        <topology evidence="1">Multi-pass membrane protein</topology>
    </subcellularLocation>
</comment>
<dbReference type="EMBL" id="ABJB011088553">
    <property type="status" value="NOT_ANNOTATED_CDS"/>
    <property type="molecule type" value="Genomic_DNA"/>
</dbReference>
<keyword evidence="8" id="KW-0407">Ion channel</keyword>
<dbReference type="VEuPathDB" id="VectorBase:ISCP_015424"/>
<evidence type="ECO:0000256" key="2">
    <source>
        <dbReference type="ARBA" id="ARBA00022448"/>
    </source>
</evidence>
<evidence type="ECO:0000256" key="9">
    <source>
        <dbReference type="SAM" id="MobiDB-lite"/>
    </source>
</evidence>
<feature type="transmembrane region" description="Helical" evidence="10">
    <location>
        <begin position="348"/>
        <end position="369"/>
    </location>
</feature>
<dbReference type="EMBL" id="ABJB011033404">
    <property type="status" value="NOT_ANNOTATED_CDS"/>
    <property type="molecule type" value="Genomic_DNA"/>
</dbReference>
<dbReference type="PROSITE" id="PS50042">
    <property type="entry name" value="CNMP_BINDING_3"/>
    <property type="match status" value="1"/>
</dbReference>
<feature type="transmembrane region" description="Helical" evidence="10">
    <location>
        <begin position="471"/>
        <end position="490"/>
    </location>
</feature>
<keyword evidence="7" id="KW-1071">Ligand-gated ion channel</keyword>
<dbReference type="InterPro" id="IPR018490">
    <property type="entry name" value="cNMP-bd_dom_sf"/>
</dbReference>
<dbReference type="HOGENOM" id="CLU_298829_0_0_1"/>
<keyword evidence="4 10" id="KW-1133">Transmembrane helix</keyword>
<dbReference type="PANTHER" id="PTHR45638">
    <property type="entry name" value="CYCLIC NUCLEOTIDE-GATED CATION CHANNEL SUBUNIT A"/>
    <property type="match status" value="1"/>
</dbReference>
<feature type="compositionally biased region" description="Basic and acidic residues" evidence="9">
    <location>
        <begin position="903"/>
        <end position="913"/>
    </location>
</feature>
<evidence type="ECO:0000256" key="3">
    <source>
        <dbReference type="ARBA" id="ARBA00022692"/>
    </source>
</evidence>
<evidence type="ECO:0000256" key="10">
    <source>
        <dbReference type="SAM" id="Phobius"/>
    </source>
</evidence>
<dbReference type="Gene3D" id="1.10.287.630">
    <property type="entry name" value="Helix hairpin bin"/>
    <property type="match status" value="1"/>
</dbReference>
<dbReference type="FunFam" id="1.10.287.70:FF:000149">
    <property type="entry name" value="Cyclic nucleotide-gated cation channel beta-1"/>
    <property type="match status" value="1"/>
</dbReference>
<dbReference type="FunCoup" id="B7PEZ1">
    <property type="interactions" value="18"/>
</dbReference>
<evidence type="ECO:0000256" key="6">
    <source>
        <dbReference type="ARBA" id="ARBA00023136"/>
    </source>
</evidence>
<dbReference type="FunFam" id="1.10.287.630:FF:000001">
    <property type="entry name" value="Cyclic nucleotide-gated channel alpha 3"/>
    <property type="match status" value="1"/>
</dbReference>
<dbReference type="InterPro" id="IPR000595">
    <property type="entry name" value="cNMP-bd_dom"/>
</dbReference>
<dbReference type="GO" id="GO:0005223">
    <property type="term" value="F:intracellularly cGMP-activated cation channel activity"/>
    <property type="evidence" value="ECO:0000318"/>
    <property type="project" value="GO_Central"/>
</dbReference>
<evidence type="ECO:0000256" key="1">
    <source>
        <dbReference type="ARBA" id="ARBA00004141"/>
    </source>
</evidence>
<dbReference type="EMBL" id="ABJB010928564">
    <property type="status" value="NOT_ANNOTATED_CDS"/>
    <property type="molecule type" value="Genomic_DNA"/>
</dbReference>
<keyword evidence="6 10" id="KW-0472">Membrane</keyword>
<dbReference type="SUPFAM" id="SSF81324">
    <property type="entry name" value="Voltage-gated potassium channels"/>
    <property type="match status" value="1"/>
</dbReference>
<evidence type="ECO:0000256" key="4">
    <source>
        <dbReference type="ARBA" id="ARBA00022989"/>
    </source>
</evidence>